<dbReference type="EMBL" id="SLWN01000021">
    <property type="protein sequence ID" value="TCO15708.1"/>
    <property type="molecule type" value="Genomic_DNA"/>
</dbReference>
<keyword evidence="1" id="KW-0175">Coiled coil</keyword>
<sequence>MRWPAKTGRGGGYLRREGLYSSQITEWRKLRDGGVLEEREPGAKGGRLSVEQAEIARLRAQLSKAERRLARTEVALEIMGKAHALLEDISESAPDEQSYRRR</sequence>
<feature type="coiled-coil region" evidence="1">
    <location>
        <begin position="48"/>
        <end position="75"/>
    </location>
</feature>
<reference evidence="2 3" key="1">
    <citation type="journal article" date="2015" name="Stand. Genomic Sci.">
        <title>Genomic Encyclopedia of Bacterial and Archaeal Type Strains, Phase III: the genomes of soil and plant-associated and newly described type strains.</title>
        <authorList>
            <person name="Whitman W.B."/>
            <person name="Woyke T."/>
            <person name="Klenk H.P."/>
            <person name="Zhou Y."/>
            <person name="Lilburn T.G."/>
            <person name="Beck B.J."/>
            <person name="De Vos P."/>
            <person name="Vandamme P."/>
            <person name="Eisen J.A."/>
            <person name="Garrity G."/>
            <person name="Hugenholtz P."/>
            <person name="Kyrpides N.C."/>
        </authorList>
    </citation>
    <scope>NUCLEOTIDE SEQUENCE [LARGE SCALE GENOMIC DNA]</scope>
    <source>
        <strain evidence="2 3">VKM Ac-2572</strain>
    </source>
</reference>
<dbReference type="AlphaFoldDB" id="A0A4V2RXT7"/>
<evidence type="ECO:0000256" key="1">
    <source>
        <dbReference type="SAM" id="Coils"/>
    </source>
</evidence>
<evidence type="ECO:0000313" key="2">
    <source>
        <dbReference type="EMBL" id="TCO15708.1"/>
    </source>
</evidence>
<keyword evidence="3" id="KW-1185">Reference proteome</keyword>
<name>A0A4V2RXT7_9ACTN</name>
<comment type="caution">
    <text evidence="2">The sequence shown here is derived from an EMBL/GenBank/DDBJ whole genome shotgun (WGS) entry which is preliminary data.</text>
</comment>
<protein>
    <recommendedName>
        <fullName evidence="4">Transposase</fullName>
    </recommendedName>
</protein>
<gene>
    <name evidence="2" type="ORF">EV652_12181</name>
</gene>
<organism evidence="2 3">
    <name type="scientific">Kribbella steppae</name>
    <dbReference type="NCBI Taxonomy" id="2512223"/>
    <lineage>
        <taxon>Bacteria</taxon>
        <taxon>Bacillati</taxon>
        <taxon>Actinomycetota</taxon>
        <taxon>Actinomycetes</taxon>
        <taxon>Propionibacteriales</taxon>
        <taxon>Kribbellaceae</taxon>
        <taxon>Kribbella</taxon>
    </lineage>
</organism>
<proteinExistence type="predicted"/>
<accession>A0A4V2RXT7</accession>
<evidence type="ECO:0008006" key="4">
    <source>
        <dbReference type="Google" id="ProtNLM"/>
    </source>
</evidence>
<dbReference type="Proteomes" id="UP000294508">
    <property type="component" value="Unassembled WGS sequence"/>
</dbReference>
<evidence type="ECO:0000313" key="3">
    <source>
        <dbReference type="Proteomes" id="UP000294508"/>
    </source>
</evidence>